<feature type="region of interest" description="Disordered" evidence="1">
    <location>
        <begin position="69"/>
        <end position="88"/>
    </location>
</feature>
<accession>A0A517MUX5</accession>
<dbReference type="GO" id="GO:0016887">
    <property type="term" value="F:ATP hydrolysis activity"/>
    <property type="evidence" value="ECO:0007669"/>
    <property type="project" value="InterPro"/>
</dbReference>
<evidence type="ECO:0000313" key="4">
    <source>
        <dbReference type="Proteomes" id="UP000319852"/>
    </source>
</evidence>
<dbReference type="KEGG" id="amob:HG15A2_19590"/>
<evidence type="ECO:0000259" key="2">
    <source>
        <dbReference type="Pfam" id="PF13476"/>
    </source>
</evidence>
<feature type="domain" description="Rad50/SbcC-type AAA" evidence="2">
    <location>
        <begin position="35"/>
        <end position="74"/>
    </location>
</feature>
<dbReference type="GO" id="GO:0006302">
    <property type="term" value="P:double-strand break repair"/>
    <property type="evidence" value="ECO:0007669"/>
    <property type="project" value="InterPro"/>
</dbReference>
<name>A0A517MUX5_9BACT</name>
<dbReference type="Pfam" id="PF13476">
    <property type="entry name" value="AAA_23"/>
    <property type="match status" value="1"/>
</dbReference>
<dbReference type="EMBL" id="CP036263">
    <property type="protein sequence ID" value="QDS98678.1"/>
    <property type="molecule type" value="Genomic_DNA"/>
</dbReference>
<dbReference type="InterPro" id="IPR038729">
    <property type="entry name" value="Rad50/SbcC_AAA"/>
</dbReference>
<protein>
    <recommendedName>
        <fullName evidence="2">Rad50/SbcC-type AAA domain-containing protein</fullName>
    </recommendedName>
</protein>
<sequence>MPPYHPHVDYVRFERLFLLKSENAAKIPAIQAIERIDLHPHVTLFIGELGTGKSTLLEAIAVADGFNPEGGTRNFSNTTRDTHADLYK</sequence>
<organism evidence="3 4">
    <name type="scientific">Adhaeretor mobilis</name>
    <dbReference type="NCBI Taxonomy" id="1930276"/>
    <lineage>
        <taxon>Bacteria</taxon>
        <taxon>Pseudomonadati</taxon>
        <taxon>Planctomycetota</taxon>
        <taxon>Planctomycetia</taxon>
        <taxon>Pirellulales</taxon>
        <taxon>Lacipirellulaceae</taxon>
        <taxon>Adhaeretor</taxon>
    </lineage>
</organism>
<keyword evidence="4" id="KW-1185">Reference proteome</keyword>
<dbReference type="RefSeq" id="WP_218932434.1">
    <property type="nucleotide sequence ID" value="NZ_CP036263.1"/>
</dbReference>
<dbReference type="AlphaFoldDB" id="A0A517MUX5"/>
<dbReference type="InterPro" id="IPR027417">
    <property type="entry name" value="P-loop_NTPase"/>
</dbReference>
<dbReference type="Gene3D" id="3.40.50.300">
    <property type="entry name" value="P-loop containing nucleotide triphosphate hydrolases"/>
    <property type="match status" value="1"/>
</dbReference>
<evidence type="ECO:0000256" key="1">
    <source>
        <dbReference type="SAM" id="MobiDB-lite"/>
    </source>
</evidence>
<proteinExistence type="predicted"/>
<dbReference type="Proteomes" id="UP000319852">
    <property type="component" value="Chromosome"/>
</dbReference>
<gene>
    <name evidence="3" type="ORF">HG15A2_19590</name>
</gene>
<evidence type="ECO:0000313" key="3">
    <source>
        <dbReference type="EMBL" id="QDS98678.1"/>
    </source>
</evidence>
<reference evidence="3 4" key="1">
    <citation type="submission" date="2019-02" db="EMBL/GenBank/DDBJ databases">
        <title>Deep-cultivation of Planctomycetes and their phenomic and genomic characterization uncovers novel biology.</title>
        <authorList>
            <person name="Wiegand S."/>
            <person name="Jogler M."/>
            <person name="Boedeker C."/>
            <person name="Pinto D."/>
            <person name="Vollmers J."/>
            <person name="Rivas-Marin E."/>
            <person name="Kohn T."/>
            <person name="Peeters S.H."/>
            <person name="Heuer A."/>
            <person name="Rast P."/>
            <person name="Oberbeckmann S."/>
            <person name="Bunk B."/>
            <person name="Jeske O."/>
            <person name="Meyerdierks A."/>
            <person name="Storesund J.E."/>
            <person name="Kallscheuer N."/>
            <person name="Luecker S."/>
            <person name="Lage O.M."/>
            <person name="Pohl T."/>
            <person name="Merkel B.J."/>
            <person name="Hornburger P."/>
            <person name="Mueller R.-W."/>
            <person name="Bruemmer F."/>
            <person name="Labrenz M."/>
            <person name="Spormann A.M."/>
            <person name="Op den Camp H."/>
            <person name="Overmann J."/>
            <person name="Amann R."/>
            <person name="Jetten M.S.M."/>
            <person name="Mascher T."/>
            <person name="Medema M.H."/>
            <person name="Devos D.P."/>
            <person name="Kaster A.-K."/>
            <person name="Ovreas L."/>
            <person name="Rohde M."/>
            <person name="Galperin M.Y."/>
            <person name="Jogler C."/>
        </authorList>
    </citation>
    <scope>NUCLEOTIDE SEQUENCE [LARGE SCALE GENOMIC DNA]</scope>
    <source>
        <strain evidence="3 4">HG15A2</strain>
    </source>
</reference>
<dbReference type="SUPFAM" id="SSF52540">
    <property type="entry name" value="P-loop containing nucleoside triphosphate hydrolases"/>
    <property type="match status" value="1"/>
</dbReference>